<dbReference type="EMBL" id="JARKIE010000030">
    <property type="protein sequence ID" value="KAJ7697416.1"/>
    <property type="molecule type" value="Genomic_DNA"/>
</dbReference>
<comment type="caution">
    <text evidence="1">The sequence shown here is derived from an EMBL/GenBank/DDBJ whole genome shotgun (WGS) entry which is preliminary data.</text>
</comment>
<dbReference type="AlphaFoldDB" id="A0AAD7DQL5"/>
<gene>
    <name evidence="1" type="ORF">B0H17DRAFT_1197472</name>
</gene>
<proteinExistence type="predicted"/>
<name>A0AAD7DQL5_MYCRO</name>
<keyword evidence="2" id="KW-1185">Reference proteome</keyword>
<evidence type="ECO:0000313" key="2">
    <source>
        <dbReference type="Proteomes" id="UP001221757"/>
    </source>
</evidence>
<evidence type="ECO:0000313" key="1">
    <source>
        <dbReference type="EMBL" id="KAJ7697416.1"/>
    </source>
</evidence>
<reference evidence="1" key="1">
    <citation type="submission" date="2023-03" db="EMBL/GenBank/DDBJ databases">
        <title>Massive genome expansion in bonnet fungi (Mycena s.s.) driven by repeated elements and novel gene families across ecological guilds.</title>
        <authorList>
            <consortium name="Lawrence Berkeley National Laboratory"/>
            <person name="Harder C.B."/>
            <person name="Miyauchi S."/>
            <person name="Viragh M."/>
            <person name="Kuo A."/>
            <person name="Thoen E."/>
            <person name="Andreopoulos B."/>
            <person name="Lu D."/>
            <person name="Skrede I."/>
            <person name="Drula E."/>
            <person name="Henrissat B."/>
            <person name="Morin E."/>
            <person name="Kohler A."/>
            <person name="Barry K."/>
            <person name="LaButti K."/>
            <person name="Morin E."/>
            <person name="Salamov A."/>
            <person name="Lipzen A."/>
            <person name="Mereny Z."/>
            <person name="Hegedus B."/>
            <person name="Baldrian P."/>
            <person name="Stursova M."/>
            <person name="Weitz H."/>
            <person name="Taylor A."/>
            <person name="Grigoriev I.V."/>
            <person name="Nagy L.G."/>
            <person name="Martin F."/>
            <person name="Kauserud H."/>
        </authorList>
    </citation>
    <scope>NUCLEOTIDE SEQUENCE</scope>
    <source>
        <strain evidence="1">CBHHK067</strain>
    </source>
</reference>
<organism evidence="1 2">
    <name type="scientific">Mycena rosella</name>
    <name type="common">Pink bonnet</name>
    <name type="synonym">Agaricus rosellus</name>
    <dbReference type="NCBI Taxonomy" id="1033263"/>
    <lineage>
        <taxon>Eukaryota</taxon>
        <taxon>Fungi</taxon>
        <taxon>Dikarya</taxon>
        <taxon>Basidiomycota</taxon>
        <taxon>Agaricomycotina</taxon>
        <taxon>Agaricomycetes</taxon>
        <taxon>Agaricomycetidae</taxon>
        <taxon>Agaricales</taxon>
        <taxon>Marasmiineae</taxon>
        <taxon>Mycenaceae</taxon>
        <taxon>Mycena</taxon>
    </lineage>
</organism>
<dbReference type="Proteomes" id="UP001221757">
    <property type="component" value="Unassembled WGS sequence"/>
</dbReference>
<sequence>MTSEVLSGTLGAAAGEPEAFSANVTAALLDFPASTQPDLGAAMPGTLAPILEALTPILDAASTAMGAQGAPQARHTKGKKLALSASPAASAVAHASSASVGGANLTVDAAIVAATAAGNGTTDPVWRPVLHSTRQRAEICPHILCAQENIAALLMTALGPVMEAIVPIVYVSAAAGAVSD</sequence>
<accession>A0AAD7DQL5</accession>
<protein>
    <submittedName>
        <fullName evidence="1">Uncharacterized protein</fullName>
    </submittedName>
</protein>